<feature type="region of interest" description="Disordered" evidence="1">
    <location>
        <begin position="2382"/>
        <end position="2412"/>
    </location>
</feature>
<keyword evidence="2" id="KW-0812">Transmembrane</keyword>
<feature type="compositionally biased region" description="Basic and acidic residues" evidence="1">
    <location>
        <begin position="1782"/>
        <end position="1801"/>
    </location>
</feature>
<feature type="compositionally biased region" description="Basic and acidic residues" evidence="1">
    <location>
        <begin position="977"/>
        <end position="991"/>
    </location>
</feature>
<dbReference type="InterPro" id="IPR031624">
    <property type="entry name" value="CCDC168_N"/>
</dbReference>
<organism evidence="4 5">
    <name type="scientific">Rhinopithecus bieti</name>
    <name type="common">Black snub-nosed monkey</name>
    <name type="synonym">Pygathrix bieti</name>
    <dbReference type="NCBI Taxonomy" id="61621"/>
    <lineage>
        <taxon>Eukaryota</taxon>
        <taxon>Metazoa</taxon>
        <taxon>Chordata</taxon>
        <taxon>Craniata</taxon>
        <taxon>Vertebrata</taxon>
        <taxon>Euteleostomi</taxon>
        <taxon>Mammalia</taxon>
        <taxon>Eutheria</taxon>
        <taxon>Euarchontoglires</taxon>
        <taxon>Primates</taxon>
        <taxon>Haplorrhini</taxon>
        <taxon>Catarrhini</taxon>
        <taxon>Cercopithecidae</taxon>
        <taxon>Colobinae</taxon>
        <taxon>Rhinopithecus</taxon>
    </lineage>
</organism>
<feature type="compositionally biased region" description="Basic and acidic residues" evidence="1">
    <location>
        <begin position="2398"/>
        <end position="2412"/>
    </location>
</feature>
<feature type="region of interest" description="Disordered" evidence="1">
    <location>
        <begin position="977"/>
        <end position="999"/>
    </location>
</feature>
<evidence type="ECO:0000259" key="3">
    <source>
        <dbReference type="Pfam" id="PF15804"/>
    </source>
</evidence>
<evidence type="ECO:0000313" key="5">
    <source>
        <dbReference type="Proteomes" id="UP000233180"/>
    </source>
</evidence>
<evidence type="ECO:0000313" key="4">
    <source>
        <dbReference type="Ensembl" id="ENSRBIP00000004910.1"/>
    </source>
</evidence>
<feature type="domain" description="Coiled-coil" evidence="3">
    <location>
        <begin position="4887"/>
        <end position="5079"/>
    </location>
</feature>
<feature type="region of interest" description="Disordered" evidence="1">
    <location>
        <begin position="1764"/>
        <end position="1806"/>
    </location>
</feature>
<feature type="region of interest" description="Disordered" evidence="1">
    <location>
        <begin position="2524"/>
        <end position="2559"/>
    </location>
</feature>
<evidence type="ECO:0000256" key="1">
    <source>
        <dbReference type="SAM" id="MobiDB-lite"/>
    </source>
</evidence>
<feature type="domain" description="Coiled-coil" evidence="3">
    <location>
        <begin position="4129"/>
        <end position="4256"/>
    </location>
</feature>
<feature type="region of interest" description="Disordered" evidence="1">
    <location>
        <begin position="1943"/>
        <end position="1964"/>
    </location>
</feature>
<feature type="region of interest" description="Disordered" evidence="1">
    <location>
        <begin position="4659"/>
        <end position="4691"/>
    </location>
</feature>
<feature type="region of interest" description="Disordered" evidence="1">
    <location>
        <begin position="6780"/>
        <end position="6801"/>
    </location>
</feature>
<reference evidence="4 5" key="1">
    <citation type="submission" date="2016-06" db="EMBL/GenBank/DDBJ databases">
        <title>Genome of Rhinopithecus bieti.</title>
        <authorList>
            <person name="Wu"/>
            <person name="C.-I. and Zhang"/>
            <person name="Y."/>
        </authorList>
    </citation>
    <scope>NUCLEOTIDE SEQUENCE</scope>
</reference>
<dbReference type="Ensembl" id="ENSRBIT00000024563.1">
    <property type="protein sequence ID" value="ENSRBIP00000004910.1"/>
    <property type="gene ID" value="ENSRBIG00000022379.1"/>
</dbReference>
<feature type="region of interest" description="Disordered" evidence="1">
    <location>
        <begin position="4799"/>
        <end position="4826"/>
    </location>
</feature>
<keyword evidence="2" id="KW-1133">Transmembrane helix</keyword>
<sequence>MSKQYYSFKKGVGGELEDNTFVTLWEFLESWVIQNDWMAIFFIILLGIIFEIILMKACASFWKKSALPEKGSSDVWEREDSCPKSRKFAPENWSVINPSSGERVGTFSEKRITSSLTSEEKECNFEDRILFSHEIIRSGTSESEDQVSHSSGSHVPSSNGTSSSLPLFYSEVEEMYLSHTEHPDSECETIQFSSKKLFSMMKTNKNKNSEFSSDLSFSASRLAVEIEDLDVAPCPLAHLFLSRDQVRLLEENVRNQIPSKPKTKLGIRTTYQCSRSQEPLNQNQPSVGMVISVQAQDSLPGQNAFQNQCLYEVQFTSQTQYINHNQESVNSQPDSKASNFAQPEDVMRKPFSSSTQDSFQSQDLDRNQHFVKIPSIVEAQYSVKGLESNEHLGEDQHSVWFINSNKIKYSIKGQDTIFKNAEFLVLTLNPNLVTEDMPQLRSVKPQGQQQIVSPELNQDSVHSSVPLLSTIKGKSKLSLNIPSLKAKKTPTSQVFQITVCHTLKNRNELGCKNNTEKKELHERKDISDIALHLISISKLILPYVKNYSRKQLLKVMPSLIKCGHFLQKQNKSPDTEKISYAGPLEETGISGITKKEEEYDKENKGLKNISPKMLPQLEQSFMVNTVQLKAPCLLVETNGKSNESLKDSITQAKGIGITEFHAPNSKKPFDLHIPNHKTSLEEAISKPMQKLVFSPEMESNNRMKIPEDLQSSENSCLQLSNGGELPTSTPKMQRCFPRGNTQKRKDFLELVLELSNVHLVISLGSKMHKSSEELEAIKIQVSAESVNLKENTPLILNVTEDSDLRESEELECNTGSNITNMHQDKETSDAFHSATYTNISQLPDTETHSRLKAKADTLRIIRLSHSASRQEKLPDKKETQNAEHIDNSSTFKKPQKCDRKEQEKEANSEVTQGFRFSVHLKQKPKYIKFEMEQISSGSKAPNKEQEVQLQNLSTQSILETSPCPMMDSFQVEKVKQSTDRLTDREGARDPKNPLTIPENLPVGELLSETTEYSVPFGGNLQKTMESHIVEEKEDVKRYLPAVALGSFNNHLLTLPYFKRQEIKKKLSETKSALSVKYVIMKVKKPAISLMPYINICGTPNHKKKMGGNFEIIIKQILQDKIVAGMLLNVIYPHMSILPNTRMHSRLNAENHSHIKLVQEESQIEREEKYPYFINKGNESQNILDAKLQDEVKGVKETLPKAVLHDSWNVGLDAYLAKETKTEKEMHQPIPFTETIMKSVVSPIMEPSHVENVKSTQTTQTGCKCTAHSEMPSPISGKLLIGDPFNQTRENDVPSNGSDTREMGYCFAEKKTEIPKDLPATSLESFNYCMPVLSCSKVMKKRVTFSLTTSTVKPKCVNKKAVKPSISETVSVTSHRKKSELDFKTKFKKLNQTKGFVPECVNTLCSPMHGRLQTEFCLPASQLKQGETVDKTYIDVFAKSSISHDREEKLQDGEEEEQKVLLEAAPQLSQQLGSDAGQMKEIHLESDPVLNCLTMELPINGQSLQHQTGFKQTTLETSLQMGPLEAEELPKVNKTENDIKVPVGRKIPPPKALQTPENSHGFILNAYQKDNEFVKSDEELKQPGNTNIQVQPQKHFTQTILESTSCPTLDQFQFEKVESYVRLSPLKSGEAKVDEIIFYAREGGISSDSSHQKEQAAGSEKKETVIFDSCMPALSTPKRKRNLKQFSDMKTLVNPKCGIIKAKKPSISYMLNIKAGAGPNHRKELSCNLTTKMKEVHQGKKGADETYAFLTMTPDINKYGKVETEKDTLRGKRLSSTQVKQDTSPHEDSITSHNIKETRLQDEEQEEREPEALLKVIPQHLQHFIFHSGQRKDLDFHKLEDQGRRKILFVTKQDVPQQLQPAEPIQGEETKKCFWIQNGTVCTLNSKLLPLKSEDPLNSEVLIGAIKRGVPTDRKGVGERHNSGKGEKAEFNKDLQAAILELQNSPHGGEAQKANLTDMESESSNAMNMNVQHEKEDKNTQKMLPESVPCYSQHLSFSTHQMKDPDPCKSGSEPKSPEGRSSWNLSHIMQKTEQEIHFRETVLEPISGYMMKQSPHMQEEIKCVVGLKIPFPKTGKSEIGSIPHDTPWDENPRRKWDSSISEKTAWNPKNLRTVLKPLDFSSLMSSEYESRSYTLEFISKKSITSPKRVTLKTKQLPISQLFNIIRHSTENHRKKKQHRFKYKMKGRQWYTSIGEALLSATEYAKSPPSKSMIDKLLFNTAARGTLSNRTHQQNLDGHTTEEKEEVQENVAASSLGPLDFFMPVLSDSKNQTNPVQLSERKTSLNPKCLTMKEKKSPISQIHKINRHFTTKHRKKLESNLKTKLKAMWQGEDVTDTFPNTISFTPDTSDIKRQSGFQTEIDKRISGLSHTQPTQIESLAEGIARRSDKRRTCSSVKGAKLHDRGSGEKKQEHLTETDPFYAENFMAKTHLRKDPHLGKSEDVLLGETCISKVSFTKGIQKKIKQNGKESLKVGLPRMEKSDNCAELSEAIDDVISNKDDKENIGHSVSKEKAFCNLAAIVPDSVGRHSPASEEIKRQNGSLEIADRSSSQGRPLQAKQSAVSQSLNTAGYAIVNVNKEQKQNFKKTEADLIDEEAKINVAEEFNPESVFFSKIYLLQIENKKESKTADWKTRADPKTLALQKKQQELCVSGTIWSYPNPYTSIFPKIIRHKDKAKTADVESTMHTKQIKLKAKRIPVSQLLEYGTASNKKELRGNIQQQKSFQLSKNAVHRVLKAVYDSGYYVSSIKSLQNKMEKDESKDRACILPQLKLEKPLQEMQRSLSGCTDTSNILRKQEQDIRENEQKHQSISEDISQYYIGPLRISSQQINYSSFDTPRVRTDEELEFFIAQRTKEKDVGIAKHSVSIPWEREESKRLDIPLNSKGQNVFFTELDTSQQKTCQEQELLKQEDISMTNLGSMACPIMEPLHLENTGKVAEEKDVYINRKNSSHVLGREGLKETAIFVGSKGQKFLYTNSEVQNKVPAVQKEQVNPDHVPESILDSESFLNKDPLHLKQTVNTTRKENVTISESFNENLWGKEQSKLDITLKSNRQKMDFSKKSRMKHLSNCYQNKENILESIFPCILDHLHVENPKKEDSAEEIMSSKVLSPMVEKASHKVGILVDQPPCSEGINLHIKRRKEYLQESIHEAFPASVSHSLMDILQIKSPKVRKALKAVDSLGYHTSNTKGIGLLFPRQAEQEEKCTYEALPKPESHSKTDLFQFNASMQQEKLDAMDIPHYDYLISQTRGAVKQKDVIVGYTQNSKERQALLKTGQKWQYLPISYKNFWEHISYPQKYPCLLQHLMPQEKETLSEGGDLSSQTPELDLFSEDQLSTITKNGLEWIMPLITPRQMKKQDTMLLLGSYHKTIKYPSLLFPKGMKSSDGVQVFDLISNNSSPKLRLGKKIETHKANEKVQKEVCLPVTLHSLSASMPVLQESKGQKDSVKQVIRKGVICHKRRTSKLKKSVFSHILNTSDCGSPSNRLEMQWNVTEKMVNVKHRMSERDLVAAKICESILSLPHFKLNKDTIDEVISSNVKRTKQRISQGEKKARVKAMDVKRTKSPNIILKPRKSSLPHILSVKEFPLLLDIIKQEGRIQEGKGKSSMKLTNLCTSLPSLSHSNSNSRTKAGKGKSGILKGCLPPLKLQASSNVRLVSFAESVNRESLSNVIESKCFPQKKKADRENIVDVKDIMGLICITLKGNKSPFKHLLHGKEPQQSNKKQEKIMQEDESNLNVVQNKLCTSILSPPHLEWNPRIKEVYMRGITRFCLSLSTHQELSDTMEKCEQPIDDSLSSIKKAKHMPQKDKDRVEKALEKNMHSKRITLEVKQPSVFQELVLSIKEKGGKIQKDKQVEILNKPFASISFPPYSKVDTIKGEEILFSQPNLQESSDAEKIAYEKCISDNISNRVKKALEPILQKEQERQKMEKNRPLKKMKSSVSQGIQLDIKEQEKNIELIKGETSVLLTNACTSIPSPSHLQLETRREKAEHVTEITRYCLAELSHQKSSEAGEKADGLASEGDITTEVQKAKDYMQQKEKDEVKISAKKDIMHPEDKGLKGKKALSQDLPLNTKEPGKMDQEAQEQGKEDREGEEQGKEDRRGAGQEKVDREDKEQGKMDHKVEEQQKADGVGIEQGKMHRDKSEQETVLFLYLPSNSSLTHYKVVTRIEGEEDQQGIIRPGISQLRPQKPSETRKKANGVPSEGDITSEVQKAKDYMQQKEEDEVKISAEKDLMHPKDKDLKGKKALSQNLLLNPKEPGKRDGEGQEQGKEDREGEEQRKRDGEVEGQQQADRTGTEQGKRDGHKSKQETVLFLYLPSESSLTRYELTTRKEGEKDLQGIIKSAALQLRQQKSFDAGKIAHTNSFAVDSSNDVKTVQEYKPQKEADRGEIVSVDYIMQPEGTIFEAEQLSLPHTLNIPGSSGSKTREVPTNLKEKLRHVQERKSELDEFLTIPSLPHCKLDKGTAGKKEEQGITRSFLPPSWHMESSDTGKLKYTLLYLNDITGDSKRTKYMAQIQKDKANISEKSVMHLKYIAVKAEKSSLFHILKTKELQVTISKQGEKAQESEVEIVVLLNKTCPSVTSSAFLELDSIKKEEGEPGSFMQPLEIQESLPSEQTAPTKPTESLVKKEQQPLPQKEDRVQTVSMHGLTHPSGAVFKAKTSAPPQVFSSTEHSPLSKRKEPQWGIKERAGQKRDRTGRPHVILTKIHLFMPSLSHHRFSPSQLKLPISSGAGKSRCANSNEGISSHEVILKANQEMPYKEAKDRVKIEGREGRILPKRIHLKPEASPLALLCNRKNYPLNVEEQGEGVQEGKKEPGVVPRKPSPSLPPPPFYLKCDTRRNEKEGTLGKTQFSFPPLKIQDSSDSGKKAYTESLRGYTLSNSKGPVQPIAQEEEKGELRIDTEDKMLPKCTDLKAKQLLLSEILNTKKLQWKNKEQKRKIQQDKNKQVTGLTSMNTSLLTPLYLKFDTIEGEENVIRITKVSLPQSRFKDSSDAGRIACPEATHGELSSNVKQVKAHLLQKEEKDREKVVDMTSVLEPNKMYLKAKKSPVLHTHSLSDLQWKTREQEEEKVQKVKSGPDVMLSKSPSRSSPLHPNMSAGFQEESIPILTRSSFPLVKLQVSPDTEGSTYIRPIASGILIFLQKGKHVSQNKEEDDVQIVNIIIFPKHQEEKTQECEAEPGAVLTKSTSLPSLSQLELDKETHSDNELLRLRRPILQRISHIGETVHRESIVGDISKDVKNEKQHIPQKEERNQEKIIDMRGTDITLKSKKSPRSCMLHRTELQVNFGGQGRKEHDGQDKPPGMIQRKNCILCSKPLPSNLKLGRATHADEERLGGKTSFLLPLMPSALPDTEKTADAEARNGDVRKGKPHRSQKENRLEVKRIDMRVRIHCQEPRISPMSHILNAKELVLNINKLEKKVHKDKDEACVVPSRTFLSVSSAPPLYLDSGNKIDKDTPGITGSSCPQQNLHVPSNTQKIANRDSVEGDDKNIVKQAEQYVPCPEAQQQWMANFMISIQQRNEPSRVRSKRDLNRLVLNSEDEDIYFTGFGTIRSGKRLQWLFTGKKTQQETEIMDNLNHKISPKVSVSLLRKISEELYVTFGTPTSSKGFSVSERYAHQQETSSKVSPELAGSCKFDKPGKEVQSNEKISKMFSPKVLAPQTKGSLKKISIIISWNAPQNIEEQDIVMKKQVMRRCEHGRKTRPNTILSLKFLLQSGKQKTLSETDVDKKTTAHPSLQMLPGMHMDMTEIDHAKGGKEQALLFSKQEEGVLELLPKSLFPPWTFPFQSGDLEEKDQTDANTNINLKHKRIEMDNDTTLNQKEGKLKIGANRALHLEEEKTEMHKARTASLEKKRGRMDTSSSAHLHLPSLKAEESQMKTQVITQRENSHLTMQKQKKELEASNAKQSIQLQNLFQRNVLDSFYSYVPLSPKCKDQKGRLTIRDLKRELSTKYLTMKIQNHPIPQMLNITGRGTPSNRKKLEYDVKLKNMVSWSKDVSGIFIRSLSISMMRSPHADSKTNREREKRICLSKFQEKSPNTKFQEMFKRDTLTIVEGEQDFTNTVPQDPQSFAVDKQQMQKLSDVKSEANLRSEMNKKCLKAQTKEQIVPGHDVSRIIKKPDLRIIKQEEKIPKRILTPTECPSMLEDPKLPKQRDQSEPVWDMSTQKVQQQKAFPGTVPIPPQVKSNEVKIVADSTNAEHLLPICEATKDISQSQVKNMIQDKVSSDKLGNIQAYKPDNLKSPPVPEGPDTISTVIYPKLQHKPLLEQFTPKERNKLTKHLESKALEIQLNLIPEMARKSLQMFNFYPKGTILKDNSWRFYSRHKTMSFMSLEGTDTIEPNSKHKYQNDSPLVSNMKTLTVDSSSGGEETITKPQSINKLENGTSSVTSASEMLLPHTLQKHSVKEKGKLLMHFSVKTLEIQMKAFPRIVRESYAMTSARERKKPLSNCIHPGFTGPKRQNRILLLFEEKSLHQIDLDLQYKYLRFLLGLPVGSTFPKPNLLPKHNKLNTIAMCKKVDAGGESGSLSIDTELLEQHISFKKQSPHENSSLIRKFPEPTPVCASDHDLHSPRKKDPQVLSESEFHVTPEKNKQHHVWFQERNTYESVDLRTQGNATGSAVSNETQISEDFIDIQTDIESPADLDKCSCLEVSESEECMFLEANTYLSQESENILFELQTGIPLENLYKITTDLKSFYSEESGSHCTRECRKETLIITSPSCKSHKSRKYGSSFKMKSPDWLCHSSLNTVEIQSRSSSVSFSEEKLPWTTKSRTSYSLASLTESNIKLHLAKKQGTSHMHPESKERKKARSDLFRKNNSHWDHNYSYTHSKEKRDRKKRVYDYDSERLDCFQSKHKSTSKPHHSDINFYSERKQNQPFFFACVPADSLDVIPKTIRWTIPPATLKKRNFRVPLVAKISSSWNIWSSSKKLLGSLSGSLTTVFRS</sequence>
<dbReference type="GeneTree" id="ENSGT00940000163791"/>
<feature type="compositionally biased region" description="Basic and acidic residues" evidence="1">
    <location>
        <begin position="868"/>
        <end position="886"/>
    </location>
</feature>
<dbReference type="OMA" id="DYMQQKE"/>
<feature type="domain" description="Coiled-coil" evidence="3">
    <location>
        <begin position="2670"/>
        <end position="2805"/>
    </location>
</feature>
<keyword evidence="2" id="KW-0472">Membrane</keyword>
<accession>A0A2K6K0W1</accession>
<feature type="region of interest" description="Disordered" evidence="1">
    <location>
        <begin position="5344"/>
        <end position="5369"/>
    </location>
</feature>
<feature type="compositionally biased region" description="Low complexity" evidence="1">
    <location>
        <begin position="148"/>
        <end position="162"/>
    </location>
</feature>
<feature type="domain" description="Coiled-coil" evidence="3">
    <location>
        <begin position="5160"/>
        <end position="5247"/>
    </location>
</feature>
<feature type="compositionally biased region" description="Basic and acidic residues" evidence="1">
    <location>
        <begin position="895"/>
        <end position="907"/>
    </location>
</feature>
<feature type="compositionally biased region" description="Basic and acidic residues" evidence="1">
    <location>
        <begin position="4069"/>
        <end position="4122"/>
    </location>
</feature>
<feature type="compositionally biased region" description="Basic and acidic residues" evidence="1">
    <location>
        <begin position="4672"/>
        <end position="4691"/>
    </location>
</feature>
<reference evidence="4" key="2">
    <citation type="submission" date="2025-08" db="UniProtKB">
        <authorList>
            <consortium name="Ensembl"/>
        </authorList>
    </citation>
    <scope>IDENTIFICATION</scope>
</reference>
<feature type="domain" description="Coiled-coil" evidence="3">
    <location>
        <begin position="4508"/>
        <end position="4709"/>
    </location>
</feature>
<feature type="domain" description="Coiled-coil" evidence="3">
    <location>
        <begin position="2270"/>
        <end position="2305"/>
    </location>
</feature>
<feature type="domain" description="Coiled-coil" evidence="3">
    <location>
        <begin position="3437"/>
        <end position="3515"/>
    </location>
</feature>
<feature type="compositionally biased region" description="Basic and acidic residues" evidence="1">
    <location>
        <begin position="4289"/>
        <end position="4303"/>
    </location>
</feature>
<feature type="domain" description="Coiled-coil" evidence="3">
    <location>
        <begin position="3830"/>
        <end position="3917"/>
    </location>
</feature>
<dbReference type="InterPro" id="IPR053366">
    <property type="entry name" value="LRR_transmembrane"/>
</dbReference>
<name>A0A2K6K0W1_RHIBE</name>
<feature type="compositionally biased region" description="Polar residues" evidence="1">
    <location>
        <begin position="4606"/>
        <end position="4617"/>
    </location>
</feature>
<dbReference type="STRING" id="61621.ENSRBIP00000004910"/>
<feature type="domain" description="Coiled-coil" evidence="3">
    <location>
        <begin position="4754"/>
        <end position="4871"/>
    </location>
</feature>
<feature type="domain" description="Coiled-coil" evidence="3">
    <location>
        <begin position="2137"/>
        <end position="2201"/>
    </location>
</feature>
<feature type="region of interest" description="Disordered" evidence="1">
    <location>
        <begin position="140"/>
        <end position="162"/>
    </location>
</feature>
<dbReference type="PANTHER" id="PTHR35542:SF2">
    <property type="entry name" value="LEUCINE-RICH REPEAT TRANSMEMBRANE PROTEIN CCDC168"/>
    <property type="match status" value="1"/>
</dbReference>
<proteinExistence type="predicted"/>
<keyword evidence="5" id="KW-1185">Reference proteome</keyword>
<feature type="compositionally biased region" description="Basic and acidic residues" evidence="1">
    <location>
        <begin position="4252"/>
        <end position="4279"/>
    </location>
</feature>
<feature type="compositionally biased region" description="Basic and acidic residues" evidence="1">
    <location>
        <begin position="4027"/>
        <end position="4053"/>
    </location>
</feature>
<feature type="region of interest" description="Disordered" evidence="1">
    <location>
        <begin position="865"/>
        <end position="911"/>
    </location>
</feature>
<dbReference type="PANTHER" id="PTHR35542">
    <property type="entry name" value="COILED-COIL DOMAIN-CONTAINING PROTEIN 168"/>
    <property type="match status" value="1"/>
</dbReference>
<feature type="domain" description="Coiled-coil" evidence="3">
    <location>
        <begin position="3692"/>
        <end position="3819"/>
    </location>
</feature>
<feature type="region of interest" description="Disordered" evidence="1">
    <location>
        <begin position="5057"/>
        <end position="5092"/>
    </location>
</feature>
<feature type="region of interest" description="Disordered" evidence="1">
    <location>
        <begin position="1997"/>
        <end position="2021"/>
    </location>
</feature>
<feature type="domain" description="Coiled-coil" evidence="3">
    <location>
        <begin position="3918"/>
        <end position="4090"/>
    </location>
</feature>
<dbReference type="Pfam" id="PF15804">
    <property type="entry name" value="CCDC168_N"/>
    <property type="match status" value="16"/>
</dbReference>
<feature type="compositionally biased region" description="Pro residues" evidence="1">
    <location>
        <begin position="4816"/>
        <end position="4826"/>
    </location>
</feature>
<feature type="region of interest" description="Disordered" evidence="1">
    <location>
        <begin position="5613"/>
        <end position="5640"/>
    </location>
</feature>
<feature type="domain" description="Coiled-coil" evidence="3">
    <location>
        <begin position="5251"/>
        <end position="5377"/>
    </location>
</feature>
<feature type="compositionally biased region" description="Polar residues" evidence="1">
    <location>
        <begin position="4659"/>
        <end position="4668"/>
    </location>
</feature>
<feature type="compositionally biased region" description="Basic and acidic residues" evidence="1">
    <location>
        <begin position="4206"/>
        <end position="4238"/>
    </location>
</feature>
<reference evidence="4" key="3">
    <citation type="submission" date="2025-09" db="UniProtKB">
        <authorList>
            <consortium name="Ensembl"/>
        </authorList>
    </citation>
    <scope>IDENTIFICATION</scope>
</reference>
<feature type="domain" description="Coiled-coil" evidence="3">
    <location>
        <begin position="3562"/>
        <end position="3690"/>
    </location>
</feature>
<feature type="domain" description="Coiled-coil" evidence="3">
    <location>
        <begin position="5391"/>
        <end position="5499"/>
    </location>
</feature>
<feature type="compositionally biased region" description="Polar residues" evidence="1">
    <location>
        <begin position="2545"/>
        <end position="2559"/>
    </location>
</feature>
<feature type="region of interest" description="Disordered" evidence="1">
    <location>
        <begin position="4166"/>
        <end position="4307"/>
    </location>
</feature>
<feature type="region of interest" description="Disordered" evidence="1">
    <location>
        <begin position="5832"/>
        <end position="5855"/>
    </location>
</feature>
<feature type="region of interest" description="Disordered" evidence="1">
    <location>
        <begin position="4027"/>
        <end position="4138"/>
    </location>
</feature>
<feature type="compositionally biased region" description="Basic and acidic residues" evidence="1">
    <location>
        <begin position="5832"/>
        <end position="5844"/>
    </location>
</feature>
<evidence type="ECO:0000256" key="2">
    <source>
        <dbReference type="SAM" id="Phobius"/>
    </source>
</evidence>
<feature type="compositionally biased region" description="Basic and acidic residues" evidence="1">
    <location>
        <begin position="4620"/>
        <end position="4633"/>
    </location>
</feature>
<feature type="domain" description="Coiled-coil" evidence="3">
    <location>
        <begin position="4292"/>
        <end position="4440"/>
    </location>
</feature>
<dbReference type="Proteomes" id="UP000233180">
    <property type="component" value="Unassembled WGS sequence"/>
</dbReference>
<gene>
    <name evidence="4" type="primary">CCDC168</name>
</gene>
<feature type="compositionally biased region" description="Basic and acidic residues" evidence="1">
    <location>
        <begin position="6787"/>
        <end position="6801"/>
    </location>
</feature>
<feature type="transmembrane region" description="Helical" evidence="2">
    <location>
        <begin position="37"/>
        <end position="55"/>
    </location>
</feature>
<feature type="compositionally biased region" description="Basic and acidic residues" evidence="1">
    <location>
        <begin position="5057"/>
        <end position="5066"/>
    </location>
</feature>
<feature type="region of interest" description="Disordered" evidence="1">
    <location>
        <begin position="4606"/>
        <end position="4633"/>
    </location>
</feature>
<protein>
    <submittedName>
        <fullName evidence="4">Coiled-coil domain containing 168</fullName>
    </submittedName>
</protein>
<feature type="compositionally biased region" description="Basic and acidic residues" evidence="1">
    <location>
        <begin position="5627"/>
        <end position="5640"/>
    </location>
</feature>